<dbReference type="PANTHER" id="PTHR47637">
    <property type="entry name" value="CHAPERONE SURA"/>
    <property type="match status" value="1"/>
</dbReference>
<feature type="domain" description="PpiC" evidence="11">
    <location>
        <begin position="172"/>
        <end position="270"/>
    </location>
</feature>
<dbReference type="STRING" id="1285242.A6A04_14535"/>
<evidence type="ECO:0000256" key="7">
    <source>
        <dbReference type="ARBA" id="ARBA00030642"/>
    </source>
</evidence>
<dbReference type="Gene3D" id="1.10.4030.10">
    <property type="entry name" value="Porin chaperone SurA, peptide-binding domain"/>
    <property type="match status" value="1"/>
</dbReference>
<evidence type="ECO:0000313" key="13">
    <source>
        <dbReference type="Proteomes" id="UP000078428"/>
    </source>
</evidence>
<dbReference type="InterPro" id="IPR050280">
    <property type="entry name" value="OMP_Chaperone_SurA"/>
</dbReference>
<organism evidence="12 13">
    <name type="scientific">Paramagnetospirillum marisnigri</name>
    <dbReference type="NCBI Taxonomy" id="1285242"/>
    <lineage>
        <taxon>Bacteria</taxon>
        <taxon>Pseudomonadati</taxon>
        <taxon>Pseudomonadota</taxon>
        <taxon>Alphaproteobacteria</taxon>
        <taxon>Rhodospirillales</taxon>
        <taxon>Magnetospirillaceae</taxon>
        <taxon>Paramagnetospirillum</taxon>
    </lineage>
</organism>
<reference evidence="12 13" key="1">
    <citation type="submission" date="2016-04" db="EMBL/GenBank/DDBJ databases">
        <title>Draft genome sequence of freshwater magnetotactic bacteria Magnetospirillum marisnigri SP-1 and Magnetospirillum moscoviense BB-1.</title>
        <authorList>
            <person name="Koziaeva V."/>
            <person name="Dziuba M.V."/>
            <person name="Ivanov T.M."/>
            <person name="Kuznetsov B."/>
            <person name="Grouzdev D.S."/>
        </authorList>
    </citation>
    <scope>NUCLEOTIDE SEQUENCE [LARGE SCALE GENOMIC DNA]</scope>
    <source>
        <strain evidence="12 13">SP-1</strain>
    </source>
</reference>
<dbReference type="InterPro" id="IPR046357">
    <property type="entry name" value="PPIase_dom_sf"/>
</dbReference>
<keyword evidence="6 9" id="KW-0413">Isomerase</keyword>
<dbReference type="GO" id="GO:0003755">
    <property type="term" value="F:peptidyl-prolyl cis-trans isomerase activity"/>
    <property type="evidence" value="ECO:0007669"/>
    <property type="project" value="UniProtKB-KW"/>
</dbReference>
<evidence type="ECO:0000256" key="3">
    <source>
        <dbReference type="ARBA" id="ARBA00022764"/>
    </source>
</evidence>
<dbReference type="SUPFAM" id="SSF109998">
    <property type="entry name" value="Triger factor/SurA peptide-binding domain-like"/>
    <property type="match status" value="1"/>
</dbReference>
<dbReference type="InterPro" id="IPR027304">
    <property type="entry name" value="Trigger_fact/SurA_dom_sf"/>
</dbReference>
<accession>A0A178MVV1</accession>
<dbReference type="RefSeq" id="WP_068490333.1">
    <property type="nucleotide sequence ID" value="NZ_LWQT01000040.1"/>
</dbReference>
<evidence type="ECO:0000256" key="10">
    <source>
        <dbReference type="SAM" id="SignalP"/>
    </source>
</evidence>
<feature type="signal peptide" evidence="10">
    <location>
        <begin position="1"/>
        <end position="25"/>
    </location>
</feature>
<evidence type="ECO:0000259" key="11">
    <source>
        <dbReference type="PROSITE" id="PS50198"/>
    </source>
</evidence>
<sequence length="424" mass="46836">MLARIVAVTATCLLLLLGTAVPASAQEVDRIAALVNDDMITVRDLEARLKLAIVMSNLQDSLENRRRAVPQVLRKMVDERLQMQEASRVKVNIGADEINRSIANIERGNRMRPGQLLASLRQAGVDVDAVREQIRADVTWVRVMSRVLGPNIKVGEDEITDRIDLLKQRIGRPEYMLAEIFLAVDNPKQEEEARKLGERLLEQVRAGAPFPALARQFSQSGSAGNGGMLGWVIDTAIDDEIKSAVAGMNKGDVSPLIRVGTGFNIVTVLDKRIAGAHLADDETMTIAQVLFPRPVASGGPSPEQLKAKATELTQPIKGCRDFEEFGRKLGSDAFGRMENGRKSELPPQVLAVVKDIALETPSRPVESPEGYFVYMVCSRTALGQAGALPSRDVIRRQIEEERLELQGKRYLRDLRRAAFVEFRL</sequence>
<proteinExistence type="predicted"/>
<keyword evidence="4 9" id="KW-0697">Rotamase</keyword>
<dbReference type="SUPFAM" id="SSF54534">
    <property type="entry name" value="FKBP-like"/>
    <property type="match status" value="2"/>
</dbReference>
<dbReference type="InterPro" id="IPR015391">
    <property type="entry name" value="SurA_N"/>
</dbReference>
<dbReference type="EMBL" id="LWQT01000040">
    <property type="protein sequence ID" value="OAN53167.1"/>
    <property type="molecule type" value="Genomic_DNA"/>
</dbReference>
<evidence type="ECO:0000256" key="9">
    <source>
        <dbReference type="PROSITE-ProRule" id="PRU00278"/>
    </source>
</evidence>
<keyword evidence="3" id="KW-0574">Periplasm</keyword>
<name>A0A178MVV1_9PROT</name>
<evidence type="ECO:0000256" key="2">
    <source>
        <dbReference type="ARBA" id="ARBA00022729"/>
    </source>
</evidence>
<comment type="caution">
    <text evidence="12">The sequence shown here is derived from an EMBL/GenBank/DDBJ whole genome shotgun (WGS) entry which is preliminary data.</text>
</comment>
<feature type="chain" id="PRO_5008092287" description="Parvulin-like PPIase" evidence="10">
    <location>
        <begin position="26"/>
        <end position="424"/>
    </location>
</feature>
<dbReference type="AlphaFoldDB" id="A0A178MVV1"/>
<gene>
    <name evidence="12" type="ORF">A6A04_14535</name>
</gene>
<evidence type="ECO:0000256" key="4">
    <source>
        <dbReference type="ARBA" id="ARBA00023110"/>
    </source>
</evidence>
<dbReference type="OrthoDB" id="9791746at2"/>
<dbReference type="Gene3D" id="3.10.50.40">
    <property type="match status" value="1"/>
</dbReference>
<dbReference type="InterPro" id="IPR000297">
    <property type="entry name" value="PPIase_PpiC"/>
</dbReference>
<dbReference type="PANTHER" id="PTHR47637:SF1">
    <property type="entry name" value="CHAPERONE SURA"/>
    <property type="match status" value="1"/>
</dbReference>
<keyword evidence="2 10" id="KW-0732">Signal</keyword>
<dbReference type="Pfam" id="PF09312">
    <property type="entry name" value="SurA_N"/>
    <property type="match status" value="1"/>
</dbReference>
<evidence type="ECO:0000256" key="6">
    <source>
        <dbReference type="ARBA" id="ARBA00023235"/>
    </source>
</evidence>
<dbReference type="Proteomes" id="UP000078428">
    <property type="component" value="Unassembled WGS sequence"/>
</dbReference>
<evidence type="ECO:0000256" key="8">
    <source>
        <dbReference type="ARBA" id="ARBA00031484"/>
    </source>
</evidence>
<evidence type="ECO:0000256" key="5">
    <source>
        <dbReference type="ARBA" id="ARBA00023186"/>
    </source>
</evidence>
<dbReference type="Pfam" id="PF00639">
    <property type="entry name" value="Rotamase"/>
    <property type="match status" value="1"/>
</dbReference>
<evidence type="ECO:0000313" key="12">
    <source>
        <dbReference type="EMBL" id="OAN53167.1"/>
    </source>
</evidence>
<protein>
    <recommendedName>
        <fullName evidence="1">Parvulin-like PPIase</fullName>
    </recommendedName>
    <alternativeName>
        <fullName evidence="7">Peptidyl-prolyl cis-trans isomerase plp</fullName>
    </alternativeName>
    <alternativeName>
        <fullName evidence="8">Rotamase plp</fullName>
    </alternativeName>
</protein>
<keyword evidence="13" id="KW-1185">Reference proteome</keyword>
<dbReference type="PROSITE" id="PS50198">
    <property type="entry name" value="PPIC_PPIASE_2"/>
    <property type="match status" value="1"/>
</dbReference>
<evidence type="ECO:0000256" key="1">
    <source>
        <dbReference type="ARBA" id="ARBA00018370"/>
    </source>
</evidence>
<keyword evidence="5" id="KW-0143">Chaperone</keyword>